<dbReference type="RefSeq" id="WP_062075669.1">
    <property type="nucleotide sequence ID" value="NZ_BBRC01000012.1"/>
</dbReference>
<dbReference type="Proteomes" id="UP000547973">
    <property type="component" value="Unassembled WGS sequence"/>
</dbReference>
<comment type="caution">
    <text evidence="1">The sequence shown here is derived from an EMBL/GenBank/DDBJ whole genome shotgun (WGS) entry which is preliminary data.</text>
</comment>
<evidence type="ECO:0000313" key="1">
    <source>
        <dbReference type="EMBL" id="NYI39970.1"/>
    </source>
</evidence>
<dbReference type="AlphaFoldDB" id="A0A7Y9Z9H7"/>
<sequence length="68" mass="6983">MSALLDESGALRYSRGAGVETERYAAGFHSNALATSSSTGSALSSRRAGADSAAPHLLELVADEPAFR</sequence>
<proteinExistence type="predicted"/>
<accession>A0A7Y9Z9H7</accession>
<reference evidence="1 2" key="1">
    <citation type="submission" date="2020-07" db="EMBL/GenBank/DDBJ databases">
        <title>Sequencing the genomes of 1000 actinobacteria strains.</title>
        <authorList>
            <person name="Klenk H.-P."/>
        </authorList>
    </citation>
    <scope>NUCLEOTIDE SEQUENCE [LARGE SCALE GENOMIC DNA]</scope>
    <source>
        <strain evidence="1 2">DSM 19970</strain>
    </source>
</reference>
<dbReference type="EMBL" id="JACBZO010000001">
    <property type="protein sequence ID" value="NYI39970.1"/>
    <property type="molecule type" value="Genomic_DNA"/>
</dbReference>
<organism evidence="1 2">
    <name type="scientific">Demequina lutea</name>
    <dbReference type="NCBI Taxonomy" id="431489"/>
    <lineage>
        <taxon>Bacteria</taxon>
        <taxon>Bacillati</taxon>
        <taxon>Actinomycetota</taxon>
        <taxon>Actinomycetes</taxon>
        <taxon>Micrococcales</taxon>
        <taxon>Demequinaceae</taxon>
        <taxon>Demequina</taxon>
    </lineage>
</organism>
<name>A0A7Y9Z9H7_9MICO</name>
<keyword evidence="2" id="KW-1185">Reference proteome</keyword>
<gene>
    <name evidence="1" type="ORF">BKA03_000089</name>
</gene>
<evidence type="ECO:0000313" key="2">
    <source>
        <dbReference type="Proteomes" id="UP000547973"/>
    </source>
</evidence>
<protein>
    <submittedName>
        <fullName evidence="1">Uncharacterized protein</fullName>
    </submittedName>
</protein>